<dbReference type="InterPro" id="IPR000835">
    <property type="entry name" value="HTH_MarR-typ"/>
</dbReference>
<reference evidence="5" key="1">
    <citation type="journal article" date="2020" name="mSystems">
        <title>Genome- and Community-Level Interaction Insights into Carbon Utilization and Element Cycling Functions of Hydrothermarchaeota in Hydrothermal Sediment.</title>
        <authorList>
            <person name="Zhou Z."/>
            <person name="Liu Y."/>
            <person name="Xu W."/>
            <person name="Pan J."/>
            <person name="Luo Z.H."/>
            <person name="Li M."/>
        </authorList>
    </citation>
    <scope>NUCLEOTIDE SEQUENCE [LARGE SCALE GENOMIC DNA]</scope>
    <source>
        <strain evidence="5">HyVt-489</strain>
    </source>
</reference>
<dbReference type="PANTHER" id="PTHR33164:SF107">
    <property type="entry name" value="TRANSCRIPTIONAL REGULATORY PROTEIN"/>
    <property type="match status" value="1"/>
</dbReference>
<sequence>MAIARPTHRRLFAVIDHAFGRLSRQANSLLAHTGVKPAQAMALVYLGYHDGCQLSDLAEGVGNNNAAITGLVNRMENSGLVTRRPLQSDGRGKTVHLTPKGLSVRAQVMDILRPLDEKLSHGFTDIEMDTIHRFLHAASTLEFDRP</sequence>
<dbReference type="EMBL" id="DRMN01000403">
    <property type="protein sequence ID" value="HFB55514.1"/>
    <property type="molecule type" value="Genomic_DNA"/>
</dbReference>
<evidence type="ECO:0000256" key="3">
    <source>
        <dbReference type="ARBA" id="ARBA00023163"/>
    </source>
</evidence>
<evidence type="ECO:0000256" key="1">
    <source>
        <dbReference type="ARBA" id="ARBA00023015"/>
    </source>
</evidence>
<dbReference type="GO" id="GO:0003700">
    <property type="term" value="F:DNA-binding transcription factor activity"/>
    <property type="evidence" value="ECO:0007669"/>
    <property type="project" value="InterPro"/>
</dbReference>
<dbReference type="PROSITE" id="PS50995">
    <property type="entry name" value="HTH_MARR_2"/>
    <property type="match status" value="1"/>
</dbReference>
<feature type="domain" description="HTH marR-type" evidence="4">
    <location>
        <begin position="8"/>
        <end position="140"/>
    </location>
</feature>
<dbReference type="GO" id="GO:0003677">
    <property type="term" value="F:DNA binding"/>
    <property type="evidence" value="ECO:0007669"/>
    <property type="project" value="UniProtKB-KW"/>
</dbReference>
<dbReference type="PROSITE" id="PS01117">
    <property type="entry name" value="HTH_MARR_1"/>
    <property type="match status" value="1"/>
</dbReference>
<gene>
    <name evidence="5" type="ORF">ENJ46_06270</name>
</gene>
<organism evidence="5">
    <name type="scientific">Hellea balneolensis</name>
    <dbReference type="NCBI Taxonomy" id="287478"/>
    <lineage>
        <taxon>Bacteria</taxon>
        <taxon>Pseudomonadati</taxon>
        <taxon>Pseudomonadota</taxon>
        <taxon>Alphaproteobacteria</taxon>
        <taxon>Maricaulales</taxon>
        <taxon>Robiginitomaculaceae</taxon>
        <taxon>Hellea</taxon>
    </lineage>
</organism>
<evidence type="ECO:0000313" key="5">
    <source>
        <dbReference type="EMBL" id="HFB55514.1"/>
    </source>
</evidence>
<dbReference type="InterPro" id="IPR039422">
    <property type="entry name" value="MarR/SlyA-like"/>
</dbReference>
<dbReference type="InterPro" id="IPR036390">
    <property type="entry name" value="WH_DNA-bd_sf"/>
</dbReference>
<proteinExistence type="predicted"/>
<dbReference type="PANTHER" id="PTHR33164">
    <property type="entry name" value="TRANSCRIPTIONAL REGULATOR, MARR FAMILY"/>
    <property type="match status" value="1"/>
</dbReference>
<dbReference type="GO" id="GO:0006950">
    <property type="term" value="P:response to stress"/>
    <property type="evidence" value="ECO:0007669"/>
    <property type="project" value="TreeGrafter"/>
</dbReference>
<dbReference type="Pfam" id="PF12802">
    <property type="entry name" value="MarR_2"/>
    <property type="match status" value="1"/>
</dbReference>
<dbReference type="Proteomes" id="UP000886042">
    <property type="component" value="Unassembled WGS sequence"/>
</dbReference>
<protein>
    <submittedName>
        <fullName evidence="5">MarR family transcriptional regulator</fullName>
    </submittedName>
</protein>
<dbReference type="InterPro" id="IPR023187">
    <property type="entry name" value="Tscrpt_reg_MarR-type_CS"/>
</dbReference>
<evidence type="ECO:0000256" key="2">
    <source>
        <dbReference type="ARBA" id="ARBA00023125"/>
    </source>
</evidence>
<keyword evidence="2" id="KW-0238">DNA-binding</keyword>
<dbReference type="SMART" id="SM00347">
    <property type="entry name" value="HTH_MARR"/>
    <property type="match status" value="1"/>
</dbReference>
<keyword evidence="1" id="KW-0805">Transcription regulation</keyword>
<dbReference type="InterPro" id="IPR036388">
    <property type="entry name" value="WH-like_DNA-bd_sf"/>
</dbReference>
<comment type="caution">
    <text evidence="5">The sequence shown here is derived from an EMBL/GenBank/DDBJ whole genome shotgun (WGS) entry which is preliminary data.</text>
</comment>
<dbReference type="Gene3D" id="1.10.10.10">
    <property type="entry name" value="Winged helix-like DNA-binding domain superfamily/Winged helix DNA-binding domain"/>
    <property type="match status" value="1"/>
</dbReference>
<dbReference type="SUPFAM" id="SSF46785">
    <property type="entry name" value="Winged helix' DNA-binding domain"/>
    <property type="match status" value="1"/>
</dbReference>
<name>A0A7C3GBQ4_9PROT</name>
<keyword evidence="3" id="KW-0804">Transcription</keyword>
<dbReference type="AlphaFoldDB" id="A0A7C3GBQ4"/>
<accession>A0A7C3GBQ4</accession>
<evidence type="ECO:0000259" key="4">
    <source>
        <dbReference type="PROSITE" id="PS50995"/>
    </source>
</evidence>